<organism evidence="1 2">
    <name type="scientific">Dovyalis caffra</name>
    <dbReference type="NCBI Taxonomy" id="77055"/>
    <lineage>
        <taxon>Eukaryota</taxon>
        <taxon>Viridiplantae</taxon>
        <taxon>Streptophyta</taxon>
        <taxon>Embryophyta</taxon>
        <taxon>Tracheophyta</taxon>
        <taxon>Spermatophyta</taxon>
        <taxon>Magnoliopsida</taxon>
        <taxon>eudicotyledons</taxon>
        <taxon>Gunneridae</taxon>
        <taxon>Pentapetalae</taxon>
        <taxon>rosids</taxon>
        <taxon>fabids</taxon>
        <taxon>Malpighiales</taxon>
        <taxon>Salicaceae</taxon>
        <taxon>Flacourtieae</taxon>
        <taxon>Dovyalis</taxon>
    </lineage>
</organism>
<accession>A0AAV1RT28</accession>
<name>A0AAV1RT28_9ROSI</name>
<dbReference type="Proteomes" id="UP001314170">
    <property type="component" value="Unassembled WGS sequence"/>
</dbReference>
<evidence type="ECO:0000313" key="1">
    <source>
        <dbReference type="EMBL" id="CAK7339457.1"/>
    </source>
</evidence>
<dbReference type="EMBL" id="CAWUPB010001158">
    <property type="protein sequence ID" value="CAK7339457.1"/>
    <property type="molecule type" value="Genomic_DNA"/>
</dbReference>
<gene>
    <name evidence="1" type="ORF">DCAF_LOCUS14509</name>
</gene>
<proteinExistence type="predicted"/>
<keyword evidence="2" id="KW-1185">Reference proteome</keyword>
<comment type="caution">
    <text evidence="1">The sequence shown here is derived from an EMBL/GenBank/DDBJ whole genome shotgun (WGS) entry which is preliminary data.</text>
</comment>
<protein>
    <submittedName>
        <fullName evidence="1">Uncharacterized protein</fullName>
    </submittedName>
</protein>
<reference evidence="1 2" key="1">
    <citation type="submission" date="2024-01" db="EMBL/GenBank/DDBJ databases">
        <authorList>
            <person name="Waweru B."/>
        </authorList>
    </citation>
    <scope>NUCLEOTIDE SEQUENCE [LARGE SCALE GENOMIC DNA]</scope>
</reference>
<sequence length="51" mass="5952">MKIKEDRVQAWDWFRGGRVSNVNKVQDASSEWRKLYESLGRTRAGTKHSSV</sequence>
<dbReference type="AlphaFoldDB" id="A0AAV1RT28"/>
<evidence type="ECO:0000313" key="2">
    <source>
        <dbReference type="Proteomes" id="UP001314170"/>
    </source>
</evidence>